<dbReference type="EMBL" id="JBHUKU010000007">
    <property type="protein sequence ID" value="MFD2459875.1"/>
    <property type="molecule type" value="Genomic_DNA"/>
</dbReference>
<organism evidence="2 3">
    <name type="scientific">Amycolatopsis samaneae</name>
    <dbReference type="NCBI Taxonomy" id="664691"/>
    <lineage>
        <taxon>Bacteria</taxon>
        <taxon>Bacillati</taxon>
        <taxon>Actinomycetota</taxon>
        <taxon>Actinomycetes</taxon>
        <taxon>Pseudonocardiales</taxon>
        <taxon>Pseudonocardiaceae</taxon>
        <taxon>Amycolatopsis</taxon>
    </lineage>
</organism>
<name>A0ABW5GGZ0_9PSEU</name>
<accession>A0ABW5GGZ0</accession>
<feature type="region of interest" description="Disordered" evidence="1">
    <location>
        <begin position="293"/>
        <end position="316"/>
    </location>
</feature>
<comment type="caution">
    <text evidence="2">The sequence shown here is derived from an EMBL/GenBank/DDBJ whole genome shotgun (WGS) entry which is preliminary data.</text>
</comment>
<dbReference type="RefSeq" id="WP_345402897.1">
    <property type="nucleotide sequence ID" value="NZ_BAABHG010000014.1"/>
</dbReference>
<protein>
    <submittedName>
        <fullName evidence="2">Carboxypeptidase-like regulatory domain-containing protein</fullName>
    </submittedName>
</protein>
<reference evidence="3" key="1">
    <citation type="journal article" date="2019" name="Int. J. Syst. Evol. Microbiol.">
        <title>The Global Catalogue of Microorganisms (GCM) 10K type strain sequencing project: providing services to taxonomists for standard genome sequencing and annotation.</title>
        <authorList>
            <consortium name="The Broad Institute Genomics Platform"/>
            <consortium name="The Broad Institute Genome Sequencing Center for Infectious Disease"/>
            <person name="Wu L."/>
            <person name="Ma J."/>
        </authorList>
    </citation>
    <scope>NUCLEOTIDE SEQUENCE [LARGE SCALE GENOMIC DNA]</scope>
    <source>
        <strain evidence="3">CGMCC 4.7643</strain>
    </source>
</reference>
<evidence type="ECO:0000313" key="3">
    <source>
        <dbReference type="Proteomes" id="UP001597419"/>
    </source>
</evidence>
<evidence type="ECO:0000313" key="2">
    <source>
        <dbReference type="EMBL" id="MFD2459875.1"/>
    </source>
</evidence>
<sequence>MIEYRTRTAVRVFDPVDQFARDRGLEGARPRPIGRVRLFLLADHTPGAERVFPRPPEFVVGRNTHGYVISYGDLRDDGGRVLRHAFGGGPYDLRVTSAFYQTADFTGVSIPAAGAQAEPFELLLRPAYGYPFPQTAVPPVPDLTGAPPPALALVRGSVLAPDFTGVANARVTAPGATPYRTAADGEYVLVFPRGASGPVEVTIAVPGAPPVVLPAVAVTSGGTTALAQTALRGRISAPREEIAGATVRVTGAPGAAGVRRDGVWAYCFPADQAAASVTVTAAMPDGRSLSRTAAVTPRTTTTVPEFSFPEMRSSDA</sequence>
<keyword evidence="3" id="KW-1185">Reference proteome</keyword>
<dbReference type="Proteomes" id="UP001597419">
    <property type="component" value="Unassembled WGS sequence"/>
</dbReference>
<proteinExistence type="predicted"/>
<feature type="compositionally biased region" description="Low complexity" evidence="1">
    <location>
        <begin position="293"/>
        <end position="304"/>
    </location>
</feature>
<gene>
    <name evidence="2" type="ORF">ACFSYJ_14765</name>
</gene>
<evidence type="ECO:0000256" key="1">
    <source>
        <dbReference type="SAM" id="MobiDB-lite"/>
    </source>
</evidence>